<proteinExistence type="predicted"/>
<gene>
    <name evidence="1" type="ORF">IHE45_02G023600</name>
</gene>
<dbReference type="EMBL" id="CM037012">
    <property type="protein sequence ID" value="KAH7690098.1"/>
    <property type="molecule type" value="Genomic_DNA"/>
</dbReference>
<name>A0ACB7WPE5_DIOAL</name>
<sequence>MASQTQTQTPVLLHGDLHLRIIEACDLPNMDYFSESLRRCFVTPCPNILLSQKRSGVVTTDTDADPDLRPRRRHGTIITSDPYVTVSIAGATVARTRVISNSQDPYWNEHFEIPLAHCADFIEFQIKDNDVFGSQLIGTVRIPTSTVASEKVDGRFLVEDATKKLRKHESALYLEMQFFPVELNPLYRNGIAGDPEHKGVRNAYFPLRENCRVTLYQDAHVNDGDLEKIRIEDGMDFEHGKCWQDIFQAILEAKHLIYIMGWSIFTEVRLVRREPLESLSEVEKLTLGELLKRKAKDKVRVCLLVWDERTSREVGCFKTKGVMETHDEETRKFFKNTSVVCVLSPRCASGKLSLFRQQVVGNVFSHHQKCVLVDTKANEKKRKITAFIGGLDLCDGRYDTPKHTLFHGLNTIYSNDFRNPTFAEKTKGPRQPWHDLHCRIEGPAAHDILENFEQCWQKAVKWKHIGSRLHLWNSMLVNLENNPLILSRSSVVPEDSSSDSWHVQIFRSIDSGSIKGFPNVVQEAKQKNLVCEKNLVIDRSIHTAYVNAIRSAKKFIYIENQFFLGSSYAWASYQNAGAYNLVPMELALKIASKIRVGERFAVYVIIPMWPEGNPSSVSVQSVLFWQAQTIRMMYEIIGRELKSKGLKDAHPTDYLNFYCLVNRELLPKDNSQPTQATPSQKFRRFMIYVHSKGMIVDDEYVILGSANINQRSLDGSRDTEIAMGAYQPNHTWAHKKQHPHGQVYGYRKSLWSEHLGKFDPSFEEPEELKCVQSVNSIADENWSLYTVDEVVPLNSHIVKYPISVKDNGEVEPLPGRDLFPDVGGKVLQQPSSFSTTLPFELTT</sequence>
<protein>
    <submittedName>
        <fullName evidence="1">Phospholipase D family protein</fullName>
        <ecNumber evidence="1">3.1.4.4</ecNumber>
    </submittedName>
</protein>
<evidence type="ECO:0000313" key="2">
    <source>
        <dbReference type="Proteomes" id="UP000827976"/>
    </source>
</evidence>
<reference evidence="2" key="1">
    <citation type="journal article" date="2022" name="Nat. Commun.">
        <title>Chromosome evolution and the genetic basis of agronomically important traits in greater yam.</title>
        <authorList>
            <person name="Bredeson J.V."/>
            <person name="Lyons J.B."/>
            <person name="Oniyinde I.O."/>
            <person name="Okereke N.R."/>
            <person name="Kolade O."/>
            <person name="Nnabue I."/>
            <person name="Nwadili C.O."/>
            <person name="Hribova E."/>
            <person name="Parker M."/>
            <person name="Nwogha J."/>
            <person name="Shu S."/>
            <person name="Carlson J."/>
            <person name="Kariba R."/>
            <person name="Muthemba S."/>
            <person name="Knop K."/>
            <person name="Barton G.J."/>
            <person name="Sherwood A.V."/>
            <person name="Lopez-Montes A."/>
            <person name="Asiedu R."/>
            <person name="Jamnadass R."/>
            <person name="Muchugi A."/>
            <person name="Goodstein D."/>
            <person name="Egesi C.N."/>
            <person name="Featherston J."/>
            <person name="Asfaw A."/>
            <person name="Simpson G.G."/>
            <person name="Dolezel J."/>
            <person name="Hendre P.S."/>
            <person name="Van Deynze A."/>
            <person name="Kumar P.L."/>
            <person name="Obidiegwu J.E."/>
            <person name="Bhattacharjee R."/>
            <person name="Rokhsar D.S."/>
        </authorList>
    </citation>
    <scope>NUCLEOTIDE SEQUENCE [LARGE SCALE GENOMIC DNA]</scope>
    <source>
        <strain evidence="2">cv. TDa95/00328</strain>
    </source>
</reference>
<comment type="caution">
    <text evidence="1">The sequence shown here is derived from an EMBL/GenBank/DDBJ whole genome shotgun (WGS) entry which is preliminary data.</text>
</comment>
<accession>A0ACB7WPE5</accession>
<organism evidence="1 2">
    <name type="scientific">Dioscorea alata</name>
    <name type="common">Purple yam</name>
    <dbReference type="NCBI Taxonomy" id="55571"/>
    <lineage>
        <taxon>Eukaryota</taxon>
        <taxon>Viridiplantae</taxon>
        <taxon>Streptophyta</taxon>
        <taxon>Embryophyta</taxon>
        <taxon>Tracheophyta</taxon>
        <taxon>Spermatophyta</taxon>
        <taxon>Magnoliopsida</taxon>
        <taxon>Liliopsida</taxon>
        <taxon>Dioscoreales</taxon>
        <taxon>Dioscoreaceae</taxon>
        <taxon>Dioscorea</taxon>
    </lineage>
</organism>
<dbReference type="EC" id="3.1.4.4" evidence="1"/>
<dbReference type="Proteomes" id="UP000827976">
    <property type="component" value="Chromosome 2"/>
</dbReference>
<keyword evidence="2" id="KW-1185">Reference proteome</keyword>
<keyword evidence="1" id="KW-0378">Hydrolase</keyword>
<evidence type="ECO:0000313" key="1">
    <source>
        <dbReference type="EMBL" id="KAH7690098.1"/>
    </source>
</evidence>